<evidence type="ECO:0000256" key="1">
    <source>
        <dbReference type="SAM" id="MobiDB-lite"/>
    </source>
</evidence>
<dbReference type="InterPro" id="IPR012340">
    <property type="entry name" value="NA-bd_OB-fold"/>
</dbReference>
<dbReference type="SUPFAM" id="SSF50249">
    <property type="entry name" value="Nucleic acid-binding proteins"/>
    <property type="match status" value="1"/>
</dbReference>
<feature type="region of interest" description="Disordered" evidence="1">
    <location>
        <begin position="94"/>
        <end position="126"/>
    </location>
</feature>
<organism evidence="2 3">
    <name type="scientific">Saonia flava</name>
    <dbReference type="NCBI Taxonomy" id="523696"/>
    <lineage>
        <taxon>Bacteria</taxon>
        <taxon>Pseudomonadati</taxon>
        <taxon>Bacteroidota</taxon>
        <taxon>Flavobacteriia</taxon>
        <taxon>Flavobacteriales</taxon>
        <taxon>Flavobacteriaceae</taxon>
        <taxon>Saonia</taxon>
    </lineage>
</organism>
<accession>A0A846QZS3</accession>
<sequence>MEVQGKIKMLDETKTFGNNGFRKREIVVTTDEQYPQHILVEFIQDKCDLLNSYAVGQDVKISINLRGREWVNPQGETRYFNSIQGWRIESLQSNTGASGEIPPVPPMDAFEPAEDLNEEDHDDLPF</sequence>
<proteinExistence type="predicted"/>
<dbReference type="Pfam" id="PF11325">
    <property type="entry name" value="DUF3127"/>
    <property type="match status" value="1"/>
</dbReference>
<dbReference type="Proteomes" id="UP000590442">
    <property type="component" value="Unassembled WGS sequence"/>
</dbReference>
<evidence type="ECO:0008006" key="4">
    <source>
        <dbReference type="Google" id="ProtNLM"/>
    </source>
</evidence>
<reference evidence="2 3" key="1">
    <citation type="submission" date="2020-03" db="EMBL/GenBank/DDBJ databases">
        <title>Genomic Encyclopedia of Type Strains, Phase IV (KMG-IV): sequencing the most valuable type-strain genomes for metagenomic binning, comparative biology and taxonomic classification.</title>
        <authorList>
            <person name="Goeker M."/>
        </authorList>
    </citation>
    <scope>NUCLEOTIDE SEQUENCE [LARGE SCALE GENOMIC DNA]</scope>
    <source>
        <strain evidence="2 3">DSM 29762</strain>
    </source>
</reference>
<dbReference type="RefSeq" id="WP_167962674.1">
    <property type="nucleotide sequence ID" value="NZ_JAATJJ010000001.1"/>
</dbReference>
<protein>
    <recommendedName>
        <fullName evidence="4">DUF3127 domain-containing protein</fullName>
    </recommendedName>
</protein>
<keyword evidence="3" id="KW-1185">Reference proteome</keyword>
<evidence type="ECO:0000313" key="2">
    <source>
        <dbReference type="EMBL" id="NJB71165.1"/>
    </source>
</evidence>
<dbReference type="InterPro" id="IPR021474">
    <property type="entry name" value="DUF3127"/>
</dbReference>
<name>A0A846QZS3_9FLAO</name>
<evidence type="ECO:0000313" key="3">
    <source>
        <dbReference type="Proteomes" id="UP000590442"/>
    </source>
</evidence>
<dbReference type="AlphaFoldDB" id="A0A846QZS3"/>
<feature type="compositionally biased region" description="Acidic residues" evidence="1">
    <location>
        <begin position="111"/>
        <end position="126"/>
    </location>
</feature>
<comment type="caution">
    <text evidence="2">The sequence shown here is derived from an EMBL/GenBank/DDBJ whole genome shotgun (WGS) entry which is preliminary data.</text>
</comment>
<gene>
    <name evidence="2" type="ORF">GGR42_001627</name>
</gene>
<dbReference type="EMBL" id="JAATJJ010000001">
    <property type="protein sequence ID" value="NJB71165.1"/>
    <property type="molecule type" value="Genomic_DNA"/>
</dbReference>